<evidence type="ECO:0000259" key="4">
    <source>
        <dbReference type="PROSITE" id="PS51194"/>
    </source>
</evidence>
<dbReference type="SMART" id="SM00490">
    <property type="entry name" value="HELICc"/>
    <property type="match status" value="1"/>
</dbReference>
<evidence type="ECO:0000259" key="3">
    <source>
        <dbReference type="PROSITE" id="PS51192"/>
    </source>
</evidence>
<feature type="domain" description="Helicase C-terminal" evidence="4">
    <location>
        <begin position="409"/>
        <end position="561"/>
    </location>
</feature>
<feature type="compositionally biased region" description="Polar residues" evidence="2">
    <location>
        <begin position="911"/>
        <end position="947"/>
    </location>
</feature>
<dbReference type="Gene3D" id="3.40.50.10810">
    <property type="entry name" value="Tandem AAA-ATPase domain"/>
    <property type="match status" value="1"/>
</dbReference>
<feature type="compositionally biased region" description="Acidic residues" evidence="2">
    <location>
        <begin position="1231"/>
        <end position="1247"/>
    </location>
</feature>
<dbReference type="InterPro" id="IPR049730">
    <property type="entry name" value="SNF2/RAD54-like_C"/>
</dbReference>
<name>A0AA88XFF2_PINIB</name>
<evidence type="ECO:0000256" key="2">
    <source>
        <dbReference type="SAM" id="MobiDB-lite"/>
    </source>
</evidence>
<feature type="region of interest" description="Disordered" evidence="2">
    <location>
        <begin position="1146"/>
        <end position="1356"/>
    </location>
</feature>
<sequence>MKAKRLAQEGNITEALDVNRQALKIHYSEKLQKRIAKMEEYLKNEDEEEEEDSGMIDLGHNFFLYKDLADKLYAHQREGVLWMWGLHVKRKGGILGDDMGLGKTIQVIAFLSGLFDMDKVKSVLIVMPVSVIVNWEKEFSRWAPGIRVNAYHGTKKEKDTALLKVQKRGGVLLTSYGLVVTSWEKLGQIEGREFKWDYMILDEGHKIKNPTKTTKGVHQIGAKNRIILTGTPIQNNLRARERDATAGERKLGMEMAESLKKIIAPYFLRRTKAEVTEKGIKKENSENPEDKKEKHLTKMPSLTRKNDFIVWLFLTPTQQRIYSDFLSLDHVKELLMTKKSPLVALTVLKKICDHPRLLSRRGCAQLGLDGDHRLDELDPDSEEGLECAANQIKDVADEILIGESGKVIVVVDLLDKMKEEGHRCLVFSQSRKMLDVIEQVIKNRGHKVMRLDGTVTQLAERDARIGKFQKDTSYSVFLLTTQVGGVGLTLTAADRVIIFDPSWNPATDAQAVDRVFRIGQDKNVVIYRLITCGTVEEKIYRRQIFKDSITRQTTGNSKNPYRYFTKQELRELFTLDNPRQSKTQIQLEEMHSGHRKTDPGLDAHVAFLYSLDIFGLSDHDLMFTQEKCDIDHPDDDDSGRKPMDHEDDYIQHRVQKAQELIRLESDLSQNFNERSGNQQRTVDGGQSGMNRPFAQPWQNWNFHGNVKNEEDFDGSEERQQPVKTEPTVSIKSESDSDVVDLTQIEDKDTPIDLTTPPESPKAKERHFHSPHSPPSNRPIKREPEHEDEGEVIPDVPPHSSPSKDLSIQIEEDSESATHIVEDFDHMSISESPQTSPVKVKREKVTPDKNAQMNGGLDSSVKVKVKEEVMTSDTEDEGKQSSGSLDRSGNTSDHGTVENDDVFTEPSLVKGNLTSANENDVIDLSTNENEDTTTSANESGALSLSANENPGMRLLSNQNDKDDQHIPQPSVSLSRDEELPIINMVTPSKKGRRRSVSQSPWLKKTPKSGSKNVIREEILISPDFNRPMVDIRPTKHQHSPRNGKNKVNLECTILSAFQDSPNIDEDKSRSRSHENVLGMTFVGESPVADVQVTHLHRTVVQDSPNTSLSRSLNQSTLSFNQSTDVVLDSVQNTPAVAGNRSVAKNSDDVIIGDSEGEETPKTSRYSKISRTSVNESESEEELPIMSFKKKKQGAIIDSEDSANEDDEMHDSMSKSEEGRRKLKNRIKSIENSESDEESMEASEADSDGMEISGTQEDENMTGESLTDESEEEEEEITKSSKGKKKNYVSDDEEEEEDDEGDDSMSGFIVDDSDEELDDDDDEDEASHGSEDDDETDEDDRMGKGTRKGASKKHSGKHLYKTGQYNEALVHVLQALEIYPDENMQALALKIHQKMMA</sequence>
<dbReference type="Gene3D" id="3.40.50.300">
    <property type="entry name" value="P-loop containing nucleotide triphosphate hydrolases"/>
    <property type="match status" value="1"/>
</dbReference>
<dbReference type="InterPro" id="IPR014001">
    <property type="entry name" value="Helicase_ATP-bd"/>
</dbReference>
<feature type="compositionally biased region" description="Polar residues" evidence="2">
    <location>
        <begin position="668"/>
        <end position="681"/>
    </location>
</feature>
<evidence type="ECO:0000256" key="1">
    <source>
        <dbReference type="ARBA" id="ARBA00022801"/>
    </source>
</evidence>
<dbReference type="GO" id="GO:0016787">
    <property type="term" value="F:hydrolase activity"/>
    <property type="evidence" value="ECO:0007669"/>
    <property type="project" value="UniProtKB-KW"/>
</dbReference>
<protein>
    <recommendedName>
        <fullName evidence="7">DNA excision repair protein ERCC-6-like</fullName>
    </recommendedName>
</protein>
<dbReference type="PROSITE" id="PS51194">
    <property type="entry name" value="HELICASE_CTER"/>
    <property type="match status" value="1"/>
</dbReference>
<dbReference type="PANTHER" id="PTHR45629:SF7">
    <property type="entry name" value="DNA EXCISION REPAIR PROTEIN ERCC-6-RELATED"/>
    <property type="match status" value="1"/>
</dbReference>
<feature type="compositionally biased region" description="Basic residues" evidence="2">
    <location>
        <begin position="1342"/>
        <end position="1356"/>
    </location>
</feature>
<evidence type="ECO:0000313" key="5">
    <source>
        <dbReference type="EMBL" id="KAK3084061.1"/>
    </source>
</evidence>
<dbReference type="PANTHER" id="PTHR45629">
    <property type="entry name" value="SNF2/RAD54 FAMILY MEMBER"/>
    <property type="match status" value="1"/>
</dbReference>
<dbReference type="PROSITE" id="PS51192">
    <property type="entry name" value="HELICASE_ATP_BIND_1"/>
    <property type="match status" value="1"/>
</dbReference>
<feature type="compositionally biased region" description="Polar residues" evidence="2">
    <location>
        <begin position="879"/>
        <end position="893"/>
    </location>
</feature>
<keyword evidence="6" id="KW-1185">Reference proteome</keyword>
<proteinExistence type="predicted"/>
<evidence type="ECO:0008006" key="7">
    <source>
        <dbReference type="Google" id="ProtNLM"/>
    </source>
</evidence>
<dbReference type="GO" id="GO:0015616">
    <property type="term" value="F:DNA translocase activity"/>
    <property type="evidence" value="ECO:0007669"/>
    <property type="project" value="TreeGrafter"/>
</dbReference>
<dbReference type="SUPFAM" id="SSF52540">
    <property type="entry name" value="P-loop containing nucleoside triphosphate hydrolases"/>
    <property type="match status" value="2"/>
</dbReference>
<feature type="compositionally biased region" description="Basic and acidic residues" evidence="2">
    <location>
        <begin position="1208"/>
        <end position="1218"/>
    </location>
</feature>
<dbReference type="Pfam" id="PF00271">
    <property type="entry name" value="Helicase_C"/>
    <property type="match status" value="1"/>
</dbReference>
<evidence type="ECO:0000313" key="6">
    <source>
        <dbReference type="Proteomes" id="UP001186944"/>
    </source>
</evidence>
<dbReference type="InterPro" id="IPR050496">
    <property type="entry name" value="SNF2_RAD54_helicase_repair"/>
</dbReference>
<dbReference type="InterPro" id="IPR001650">
    <property type="entry name" value="Helicase_C-like"/>
</dbReference>
<dbReference type="InterPro" id="IPR027417">
    <property type="entry name" value="P-loop_NTPase"/>
</dbReference>
<feature type="compositionally biased region" description="Acidic residues" evidence="2">
    <location>
        <begin position="1254"/>
        <end position="1274"/>
    </location>
</feature>
<organism evidence="5 6">
    <name type="scientific">Pinctada imbricata</name>
    <name type="common">Atlantic pearl-oyster</name>
    <name type="synonym">Pinctada martensii</name>
    <dbReference type="NCBI Taxonomy" id="66713"/>
    <lineage>
        <taxon>Eukaryota</taxon>
        <taxon>Metazoa</taxon>
        <taxon>Spiralia</taxon>
        <taxon>Lophotrochozoa</taxon>
        <taxon>Mollusca</taxon>
        <taxon>Bivalvia</taxon>
        <taxon>Autobranchia</taxon>
        <taxon>Pteriomorphia</taxon>
        <taxon>Pterioida</taxon>
        <taxon>Pterioidea</taxon>
        <taxon>Pteriidae</taxon>
        <taxon>Pinctada</taxon>
    </lineage>
</organism>
<dbReference type="GO" id="GO:0005524">
    <property type="term" value="F:ATP binding"/>
    <property type="evidence" value="ECO:0007669"/>
    <property type="project" value="InterPro"/>
</dbReference>
<feature type="compositionally biased region" description="Polar residues" evidence="2">
    <location>
        <begin position="1161"/>
        <end position="1174"/>
    </location>
</feature>
<gene>
    <name evidence="5" type="ORF">FSP39_007454</name>
</gene>
<feature type="compositionally biased region" description="Acidic residues" evidence="2">
    <location>
        <begin position="1196"/>
        <end position="1207"/>
    </location>
</feature>
<dbReference type="InterPro" id="IPR000330">
    <property type="entry name" value="SNF2_N"/>
</dbReference>
<dbReference type="CDD" id="cd18793">
    <property type="entry name" value="SF2_C_SNF"/>
    <property type="match status" value="1"/>
</dbReference>
<dbReference type="SMART" id="SM00487">
    <property type="entry name" value="DEXDc"/>
    <property type="match status" value="1"/>
</dbReference>
<feature type="compositionally biased region" description="Acidic residues" evidence="2">
    <location>
        <begin position="1309"/>
        <end position="1338"/>
    </location>
</feature>
<dbReference type="InterPro" id="IPR038718">
    <property type="entry name" value="SNF2-like_sf"/>
</dbReference>
<accession>A0AA88XFF2</accession>
<feature type="domain" description="Helicase ATP-binding" evidence="3">
    <location>
        <begin position="84"/>
        <end position="250"/>
    </location>
</feature>
<dbReference type="Pfam" id="PF00176">
    <property type="entry name" value="SNF2-rel_dom"/>
    <property type="match status" value="1"/>
</dbReference>
<feature type="region of interest" description="Disordered" evidence="2">
    <location>
        <begin position="668"/>
        <end position="1008"/>
    </location>
</feature>
<reference evidence="5" key="1">
    <citation type="submission" date="2019-08" db="EMBL/GenBank/DDBJ databases">
        <title>The improved chromosome-level genome for the pearl oyster Pinctada fucata martensii using PacBio sequencing and Hi-C.</title>
        <authorList>
            <person name="Zheng Z."/>
        </authorList>
    </citation>
    <scope>NUCLEOTIDE SEQUENCE</scope>
    <source>
        <strain evidence="5">ZZ-2019</strain>
        <tissue evidence="5">Adductor muscle</tissue>
    </source>
</reference>
<comment type="caution">
    <text evidence="5">The sequence shown here is derived from an EMBL/GenBank/DDBJ whole genome shotgun (WGS) entry which is preliminary data.</text>
</comment>
<dbReference type="EMBL" id="VSWD01000013">
    <property type="protein sequence ID" value="KAK3084061.1"/>
    <property type="molecule type" value="Genomic_DNA"/>
</dbReference>
<keyword evidence="1" id="KW-0378">Hydrolase</keyword>
<dbReference type="Proteomes" id="UP001186944">
    <property type="component" value="Unassembled WGS sequence"/>
</dbReference>
<feature type="compositionally biased region" description="Acidic residues" evidence="2">
    <location>
        <begin position="1288"/>
        <end position="1301"/>
    </location>
</feature>